<proteinExistence type="predicted"/>
<reference evidence="11 12" key="1">
    <citation type="submission" date="2016-10" db="EMBL/GenBank/DDBJ databases">
        <title>Draft genome sequence of Methylobacterium extorquens CP3, a seed endophyte of Crotalaria pumila with plant growth-promoting and metal tolerance properties.</title>
        <authorList>
            <person name="Sanchez-Lopez A.S."/>
            <person name="Van Hamme J.D."/>
            <person name="Thijs S."/>
            <person name="Mcammond B.M."/>
            <person name="Stevens V."/>
            <person name="Gonzalez-Chavez M.D.C."/>
            <person name="Vangronsveld J."/>
        </authorList>
    </citation>
    <scope>NUCLEOTIDE SEQUENCE [LARGE SCALE GENOMIC DNA]</scope>
    <source>
        <strain evidence="11 12">CP3</strain>
    </source>
</reference>
<dbReference type="PANTHER" id="PTHR30600">
    <property type="entry name" value="CYTOCHROME C PEROXIDASE-RELATED"/>
    <property type="match status" value="1"/>
</dbReference>
<dbReference type="InterPro" id="IPR036909">
    <property type="entry name" value="Cyt_c-like_dom_sf"/>
</dbReference>
<comment type="caution">
    <text evidence="11">The sequence shown here is derived from an EMBL/GenBank/DDBJ whole genome shotgun (WGS) entry which is preliminary data.</text>
</comment>
<dbReference type="GO" id="GO:0042597">
    <property type="term" value="C:periplasmic space"/>
    <property type="evidence" value="ECO:0007669"/>
    <property type="project" value="UniProtKB-SubCell"/>
</dbReference>
<feature type="binding site" description="covalent" evidence="8">
    <location>
        <position position="227"/>
    </location>
    <ligand>
        <name>heme c</name>
        <dbReference type="ChEBI" id="CHEBI:61717"/>
        <label>2</label>
    </ligand>
</feature>
<organism evidence="11 12">
    <name type="scientific">Methylorubrum extorquens</name>
    <name type="common">Methylobacterium dichloromethanicum</name>
    <name type="synonym">Methylobacterium extorquens</name>
    <dbReference type="NCBI Taxonomy" id="408"/>
    <lineage>
        <taxon>Bacteria</taxon>
        <taxon>Pseudomonadati</taxon>
        <taxon>Pseudomonadota</taxon>
        <taxon>Alphaproteobacteria</taxon>
        <taxon>Hyphomicrobiales</taxon>
        <taxon>Methylobacteriaceae</taxon>
        <taxon>Methylorubrum</taxon>
    </lineage>
</organism>
<comment type="subcellular location">
    <subcellularLocation>
        <location evidence="1">Periplasm</location>
    </subcellularLocation>
</comment>
<dbReference type="Pfam" id="PF00034">
    <property type="entry name" value="Cytochrom_C"/>
    <property type="match status" value="1"/>
</dbReference>
<gene>
    <name evidence="11" type="ORF">BK022_07840</name>
</gene>
<dbReference type="PIRSF" id="PIRSF000294">
    <property type="entry name" value="Cytochrome-c_peroxidase"/>
    <property type="match status" value="1"/>
</dbReference>
<evidence type="ECO:0000256" key="8">
    <source>
        <dbReference type="PIRSR" id="PIRSR000294-1"/>
    </source>
</evidence>
<dbReference type="GO" id="GO:0020037">
    <property type="term" value="F:heme binding"/>
    <property type="evidence" value="ECO:0007669"/>
    <property type="project" value="InterPro"/>
</dbReference>
<dbReference type="SUPFAM" id="SSF46626">
    <property type="entry name" value="Cytochrome c"/>
    <property type="match status" value="2"/>
</dbReference>
<evidence type="ECO:0000256" key="1">
    <source>
        <dbReference type="ARBA" id="ARBA00004418"/>
    </source>
</evidence>
<evidence type="ECO:0000256" key="7">
    <source>
        <dbReference type="ARBA" id="ARBA00023004"/>
    </source>
</evidence>
<comment type="cofactor">
    <cofactor evidence="8">
        <name>heme</name>
        <dbReference type="ChEBI" id="CHEBI:30413"/>
    </cofactor>
    <text evidence="8">Binds 2 heme groups.</text>
</comment>
<keyword evidence="3 9" id="KW-0479">Metal-binding</keyword>
<evidence type="ECO:0000256" key="4">
    <source>
        <dbReference type="ARBA" id="ARBA00022729"/>
    </source>
</evidence>
<feature type="binding site" description="covalent" evidence="8">
    <location>
        <position position="79"/>
    </location>
    <ligand>
        <name>heme c</name>
        <dbReference type="ChEBI" id="CHEBI:61717"/>
        <label>1</label>
    </ligand>
</feature>
<comment type="PTM">
    <text evidence="8">Binds 2 heme groups per subunit.</text>
</comment>
<keyword evidence="4" id="KW-0732">Signal</keyword>
<keyword evidence="7 9" id="KW-0408">Iron</keyword>
<dbReference type="GO" id="GO:0004130">
    <property type="term" value="F:cytochrome-c peroxidase activity"/>
    <property type="evidence" value="ECO:0007669"/>
    <property type="project" value="TreeGrafter"/>
</dbReference>
<evidence type="ECO:0000259" key="10">
    <source>
        <dbReference type="PROSITE" id="PS51007"/>
    </source>
</evidence>
<evidence type="ECO:0000313" key="12">
    <source>
        <dbReference type="Proteomes" id="UP000180215"/>
    </source>
</evidence>
<feature type="domain" description="Cytochrome c" evidence="10">
    <location>
        <begin position="212"/>
        <end position="333"/>
    </location>
</feature>
<keyword evidence="2 8" id="KW-0349">Heme</keyword>
<evidence type="ECO:0000256" key="6">
    <source>
        <dbReference type="ARBA" id="ARBA00023002"/>
    </source>
</evidence>
<dbReference type="InterPro" id="IPR051395">
    <property type="entry name" value="Cytochrome_c_Peroxidase/MauG"/>
</dbReference>
<dbReference type="GO" id="GO:0009055">
    <property type="term" value="F:electron transfer activity"/>
    <property type="evidence" value="ECO:0007669"/>
    <property type="project" value="InterPro"/>
</dbReference>
<feature type="binding site" description="covalent" evidence="8">
    <location>
        <position position="76"/>
    </location>
    <ligand>
        <name>heme c</name>
        <dbReference type="ChEBI" id="CHEBI:61717"/>
        <label>1</label>
    </ligand>
</feature>
<dbReference type="AlphaFoldDB" id="A0A1S1P631"/>
<keyword evidence="5" id="KW-0574">Periplasm</keyword>
<evidence type="ECO:0000256" key="5">
    <source>
        <dbReference type="ARBA" id="ARBA00022764"/>
    </source>
</evidence>
<dbReference type="GO" id="GO:0046872">
    <property type="term" value="F:metal ion binding"/>
    <property type="evidence" value="ECO:0007669"/>
    <property type="project" value="UniProtKB-KW"/>
</dbReference>
<evidence type="ECO:0000313" key="11">
    <source>
        <dbReference type="EMBL" id="OHV17080.1"/>
    </source>
</evidence>
<dbReference type="InterPro" id="IPR026259">
    <property type="entry name" value="MauG/Cytc_peroxidase"/>
</dbReference>
<dbReference type="InterPro" id="IPR009056">
    <property type="entry name" value="Cyt_c-like_dom"/>
</dbReference>
<dbReference type="Gene3D" id="1.10.760.10">
    <property type="entry name" value="Cytochrome c-like domain"/>
    <property type="match status" value="2"/>
</dbReference>
<accession>A0A1S1P631</accession>
<evidence type="ECO:0000256" key="3">
    <source>
        <dbReference type="ARBA" id="ARBA00022723"/>
    </source>
</evidence>
<name>A0A1S1P631_METEX</name>
<evidence type="ECO:0000256" key="9">
    <source>
        <dbReference type="PIRSR" id="PIRSR000294-2"/>
    </source>
</evidence>
<keyword evidence="6" id="KW-0560">Oxidoreductase</keyword>
<feature type="binding site" description="covalent" evidence="8">
    <location>
        <position position="230"/>
    </location>
    <ligand>
        <name>heme c</name>
        <dbReference type="ChEBI" id="CHEBI:61717"/>
        <label>2</label>
    </ligand>
</feature>
<protein>
    <submittedName>
        <fullName evidence="11">Tryptophan tryptophylquinone biosynthesis enzyme MauG</fullName>
    </submittedName>
</protein>
<dbReference type="PROSITE" id="PS51007">
    <property type="entry name" value="CYTC"/>
    <property type="match status" value="1"/>
</dbReference>
<sequence length="352" mass="38340">MAWKFVGGVAALLTILMGSLAIATNGEPDRSAMLAEYRRPAAIPFPDDNPYRAAKAELGRALFFEPALSRDSDRTCATCHVPGQDWTDTTPRAPRSDGGFMDFRTPTLLNVAWTETIYGWDGKFRGLEAVARTPLTAPGNMNMPPEEMVRRLSADPKYVVAFADAFPGPTPAGGPITQELIEQALATFQRLIVSGRAPFDRWVEGDARALGPAAKRGFDLFNDRANCAACHSGWNFTDGSFHDIGVATDGAIGRGRFFPNSTALRHAFKTPTLRNVARRPPYMHDGSLATLSEVIDLYDRGGVDRPSRSRNIRPLHLTAQEKADLIAFLETLNDDGAEGPAYQPIGAEPPRP</sequence>
<dbReference type="InterPro" id="IPR004852">
    <property type="entry name" value="Di-haem_cyt_c_peroxidsae"/>
</dbReference>
<evidence type="ECO:0000256" key="2">
    <source>
        <dbReference type="ARBA" id="ARBA00022617"/>
    </source>
</evidence>
<feature type="binding site" description="axial binding residue" evidence="9">
    <location>
        <position position="80"/>
    </location>
    <ligand>
        <name>heme c</name>
        <dbReference type="ChEBI" id="CHEBI:61717"/>
        <label>1</label>
    </ligand>
    <ligandPart>
        <name>Fe</name>
        <dbReference type="ChEBI" id="CHEBI:18248"/>
    </ligandPart>
</feature>
<dbReference type="Pfam" id="PF03150">
    <property type="entry name" value="CCP_MauG"/>
    <property type="match status" value="1"/>
</dbReference>
<feature type="binding site" description="axial binding residue" evidence="9">
    <location>
        <position position="231"/>
    </location>
    <ligand>
        <name>heme c</name>
        <dbReference type="ChEBI" id="CHEBI:61717"/>
        <label>2</label>
    </ligand>
    <ligandPart>
        <name>Fe</name>
        <dbReference type="ChEBI" id="CHEBI:18248"/>
    </ligandPart>
</feature>
<dbReference type="EMBL" id="MNAO01000063">
    <property type="protein sequence ID" value="OHV17080.1"/>
    <property type="molecule type" value="Genomic_DNA"/>
</dbReference>
<dbReference type="Proteomes" id="UP000180215">
    <property type="component" value="Unassembled WGS sequence"/>
</dbReference>
<dbReference type="PANTHER" id="PTHR30600:SF13">
    <property type="entry name" value="METHYLAMINE UTILIZATION PROTEIN"/>
    <property type="match status" value="1"/>
</dbReference>